<gene>
    <name evidence="3" type="ORF">K1718_02275</name>
</gene>
<feature type="transmembrane region" description="Helical" evidence="1">
    <location>
        <begin position="53"/>
        <end position="78"/>
    </location>
</feature>
<keyword evidence="1" id="KW-0812">Transmembrane</keyword>
<dbReference type="EMBL" id="CP120863">
    <property type="protein sequence ID" value="WFE90195.1"/>
    <property type="molecule type" value="Genomic_DNA"/>
</dbReference>
<organism evidence="3 4">
    <name type="scientific">Roseibium porphyridii</name>
    <dbReference type="NCBI Taxonomy" id="2866279"/>
    <lineage>
        <taxon>Bacteria</taxon>
        <taxon>Pseudomonadati</taxon>
        <taxon>Pseudomonadota</taxon>
        <taxon>Alphaproteobacteria</taxon>
        <taxon>Hyphomicrobiales</taxon>
        <taxon>Stappiaceae</taxon>
        <taxon>Roseibium</taxon>
    </lineage>
</organism>
<feature type="domain" description="VTT" evidence="2">
    <location>
        <begin position="35"/>
        <end position="156"/>
    </location>
</feature>
<evidence type="ECO:0000256" key="1">
    <source>
        <dbReference type="SAM" id="Phobius"/>
    </source>
</evidence>
<keyword evidence="4" id="KW-1185">Reference proteome</keyword>
<sequence length="192" mass="21565">MLRRLYDWTLSLAAGPRAPAALGSVSFVESSFFPIPPDILLIPMVIARREKAWWYAFLCTLTSVAGGILGYLIGMFLFEQVAQPILSFYGKMDKFDEFRVVFNDWGWWFVFIAGLTPFPYKVITIASGVAGLSLPVFILASIVSRGIRFFIVAGLLYVFGPPIKEFIEKRLGLMFTIFVVLLVGGFLLIKFI</sequence>
<evidence type="ECO:0000259" key="2">
    <source>
        <dbReference type="Pfam" id="PF09335"/>
    </source>
</evidence>
<dbReference type="RefSeq" id="WP_152499206.1">
    <property type="nucleotide sequence ID" value="NZ_CP120863.1"/>
</dbReference>
<accession>A0ABY8F8L8</accession>
<keyword evidence="1" id="KW-1133">Transmembrane helix</keyword>
<reference evidence="3 4" key="1">
    <citation type="submission" date="2023-03" db="EMBL/GenBank/DDBJ databases">
        <title>Roseibium porphyridii sp. nov. and Roseibium rhodosorbium sp. nov. isolated from marine algae, Porphyridium cruentum and Rhodosorus marinus, respectively.</title>
        <authorList>
            <person name="Lee M.W."/>
            <person name="Choi B.J."/>
            <person name="Lee J.K."/>
            <person name="Choi D.G."/>
            <person name="Baek J.H."/>
            <person name="Bayburt H."/>
            <person name="Kim J.M."/>
            <person name="Han D.M."/>
            <person name="Kim K.H."/>
            <person name="Jeon C.O."/>
        </authorList>
    </citation>
    <scope>NUCLEOTIDE SEQUENCE [LARGE SCALE GENOMIC DNA]</scope>
    <source>
        <strain evidence="3 4">KMA01</strain>
    </source>
</reference>
<feature type="transmembrane region" description="Helical" evidence="1">
    <location>
        <begin position="132"/>
        <end position="159"/>
    </location>
</feature>
<evidence type="ECO:0000313" key="4">
    <source>
        <dbReference type="Proteomes" id="UP001209803"/>
    </source>
</evidence>
<feature type="transmembrane region" description="Helical" evidence="1">
    <location>
        <begin position="98"/>
        <end position="120"/>
    </location>
</feature>
<dbReference type="InterPro" id="IPR032816">
    <property type="entry name" value="VTT_dom"/>
</dbReference>
<name>A0ABY8F8L8_9HYPH</name>
<keyword evidence="1" id="KW-0472">Membrane</keyword>
<dbReference type="Proteomes" id="UP001209803">
    <property type="component" value="Chromosome"/>
</dbReference>
<feature type="transmembrane region" description="Helical" evidence="1">
    <location>
        <begin position="171"/>
        <end position="189"/>
    </location>
</feature>
<protein>
    <submittedName>
        <fullName evidence="3">DedA family protein</fullName>
    </submittedName>
</protein>
<dbReference type="PANTHER" id="PTHR42709">
    <property type="entry name" value="ALKALINE PHOSPHATASE LIKE PROTEIN"/>
    <property type="match status" value="1"/>
</dbReference>
<dbReference type="InterPro" id="IPR051311">
    <property type="entry name" value="DedA_domain"/>
</dbReference>
<dbReference type="PANTHER" id="PTHR42709:SF11">
    <property type="entry name" value="DEDA FAMILY PROTEIN"/>
    <property type="match status" value="1"/>
</dbReference>
<dbReference type="Pfam" id="PF09335">
    <property type="entry name" value="VTT_dom"/>
    <property type="match status" value="1"/>
</dbReference>
<evidence type="ECO:0000313" key="3">
    <source>
        <dbReference type="EMBL" id="WFE90195.1"/>
    </source>
</evidence>
<proteinExistence type="predicted"/>